<gene>
    <name evidence="2" type="ORF">FH5T_15030</name>
    <name evidence="3" type="ORF">SAMN05444285_11325</name>
</gene>
<sequence>MRVLLYFLVFVLFMYACNDKEERDFPSIQTHANVIVEEDGVTAFGSFEGGWSSTITDIGFVYYLSGTSGTDYEIVSLGAVEAGVSDFNAKIVRNLLIGAEYTIKAYLTTSKYTVYGEEQHFISKGGKAPVIAGFSPNNVWIGDTLTITGRYFSDKNDDNHIYFGEEITQPIVSNDSILKVIIPNTIKTVKSDVRITVAGKSSSFSEKLIIAPPVIDEIVPKDVLPGESLRIKGHGLLSIKSLIVDQQNFPVVTKSDTSLLFTLTYDINPGSKNLKLMMLDELLEPEKQYNVILPQITSVQPQIAWIDSVLTVKGTHLDRLTNFQIGGIPLQEITKTDSLVTLRVTAVFNSETLNARFRYNGDIDSGLKITFNMPVITSITPAITHAGETIELTGERFFYGMAPSIGTLTEVSENKAKLTLPWMIPAGNHTIDLSYMFDFSAGTVEFTIPPIKIIDYWPKEIKRGDTVNVIVENLPENLAGYYAVAFDRRPGYVMARNGNELQCIVPYDAEIGNNPSLSVYVGLQEDMIENAFVLTEKWEKVDKNFAMSGGNCFFIDMDGAHYLLFQDQHYSSLKKFDSSAEDWFQLSRTDLFNESNIVTTFSIDDDLYFISYNSSGENLNYKYSISNNAWSRIAGFPVEMDGSFSFSNQGRGFVGTINSFFEYDKLNDRWITRQTLPTTHYEVRNTLNFSHENYAYLGFYTSIVNKTEYNEFWQYNMDTDEWIDLGGAPVNVYTGGSVFTKDNIAYIMGKGYEEVGEFKAYNLNANKARNLPLPPTQWAQYYQIFYENGYVYFMMRPDFYSGWSLFKIAISELYE</sequence>
<dbReference type="SUPFAM" id="SSF117281">
    <property type="entry name" value="Kelch motif"/>
    <property type="match status" value="1"/>
</dbReference>
<dbReference type="Gene3D" id="2.120.10.80">
    <property type="entry name" value="Kelch-type beta propeller"/>
    <property type="match status" value="1"/>
</dbReference>
<feature type="domain" description="IPT/TIG" evidence="1">
    <location>
        <begin position="129"/>
        <end position="203"/>
    </location>
</feature>
<dbReference type="HOGENOM" id="CLU_403745_0_0_10"/>
<protein>
    <submittedName>
        <fullName evidence="3">IPT/TIG domain-containing protein</fullName>
    </submittedName>
</protein>
<dbReference type="EMBL" id="FOHT01000013">
    <property type="protein sequence ID" value="SET43914.1"/>
    <property type="molecule type" value="Genomic_DNA"/>
</dbReference>
<dbReference type="InterPro" id="IPR014756">
    <property type="entry name" value="Ig_E-set"/>
</dbReference>
<dbReference type="OrthoDB" id="1113849at2"/>
<dbReference type="RefSeq" id="WP_074780523.1">
    <property type="nucleotide sequence ID" value="NZ_FOHT01000013.1"/>
</dbReference>
<dbReference type="AlphaFoldDB" id="X5DLG3"/>
<name>X5DLG3_9BACT</name>
<dbReference type="CDD" id="cd00102">
    <property type="entry name" value="IPT"/>
    <property type="match status" value="1"/>
</dbReference>
<keyword evidence="4" id="KW-1185">Reference proteome</keyword>
<dbReference type="InterPro" id="IPR013783">
    <property type="entry name" value="Ig-like_fold"/>
</dbReference>
<evidence type="ECO:0000313" key="3">
    <source>
        <dbReference type="EMBL" id="SET43914.1"/>
    </source>
</evidence>
<dbReference type="InterPro" id="IPR015915">
    <property type="entry name" value="Kelch-typ_b-propeller"/>
</dbReference>
<dbReference type="PROSITE" id="PS51257">
    <property type="entry name" value="PROKAR_LIPOPROTEIN"/>
    <property type="match status" value="1"/>
</dbReference>
<dbReference type="Proteomes" id="UP000181981">
    <property type="component" value="Unassembled WGS sequence"/>
</dbReference>
<evidence type="ECO:0000313" key="5">
    <source>
        <dbReference type="Proteomes" id="UP000181981"/>
    </source>
</evidence>
<dbReference type="EMBL" id="CP007451">
    <property type="protein sequence ID" value="AHW62089.1"/>
    <property type="molecule type" value="Genomic_DNA"/>
</dbReference>
<dbReference type="eggNOG" id="ENOG5033AT4">
    <property type="taxonomic scope" value="Bacteria"/>
</dbReference>
<dbReference type="InterPro" id="IPR002909">
    <property type="entry name" value="IPT_dom"/>
</dbReference>
<dbReference type="SUPFAM" id="SSF81296">
    <property type="entry name" value="E set domains"/>
    <property type="match status" value="1"/>
</dbReference>
<reference evidence="2 4" key="1">
    <citation type="submission" date="2014-03" db="EMBL/GenBank/DDBJ databases">
        <title>Complete genome sequence of a deeply braunched marine Bacteroidia bacterium Draconibacterium orientale type strain FH5T.</title>
        <authorList>
            <person name="Li X."/>
            <person name="Wang X."/>
            <person name="Xie Z."/>
            <person name="Du Z."/>
            <person name="Chen G."/>
        </authorList>
    </citation>
    <scope>NUCLEOTIDE SEQUENCE [LARGE SCALE GENOMIC DNA]</scope>
    <source>
        <strain evidence="2 4">FH5</strain>
    </source>
</reference>
<feature type="domain" description="IPT/TIG" evidence="1">
    <location>
        <begin position="294"/>
        <end position="362"/>
    </location>
</feature>
<organism evidence="3 5">
    <name type="scientific">Draconibacterium orientale</name>
    <dbReference type="NCBI Taxonomy" id="1168034"/>
    <lineage>
        <taxon>Bacteria</taxon>
        <taxon>Pseudomonadati</taxon>
        <taxon>Bacteroidota</taxon>
        <taxon>Bacteroidia</taxon>
        <taxon>Marinilabiliales</taxon>
        <taxon>Prolixibacteraceae</taxon>
        <taxon>Draconibacterium</taxon>
    </lineage>
</organism>
<accession>X5DLG3</accession>
<dbReference type="STRING" id="1168034.FH5T_15030"/>
<dbReference type="Gene3D" id="2.60.40.10">
    <property type="entry name" value="Immunoglobulins"/>
    <property type="match status" value="1"/>
</dbReference>
<evidence type="ECO:0000313" key="4">
    <source>
        <dbReference type="Proteomes" id="UP000023772"/>
    </source>
</evidence>
<reference evidence="3 5" key="2">
    <citation type="submission" date="2016-10" db="EMBL/GenBank/DDBJ databases">
        <authorList>
            <person name="de Groot N.N."/>
        </authorList>
    </citation>
    <scope>NUCLEOTIDE SEQUENCE [LARGE SCALE GENOMIC DNA]</scope>
    <source>
        <strain evidence="3 5">DSM 25947</strain>
    </source>
</reference>
<evidence type="ECO:0000259" key="1">
    <source>
        <dbReference type="Pfam" id="PF01833"/>
    </source>
</evidence>
<dbReference type="Pfam" id="PF01833">
    <property type="entry name" value="TIG"/>
    <property type="match status" value="2"/>
</dbReference>
<evidence type="ECO:0000313" key="2">
    <source>
        <dbReference type="EMBL" id="AHW62089.1"/>
    </source>
</evidence>
<dbReference type="Proteomes" id="UP000023772">
    <property type="component" value="Chromosome"/>
</dbReference>
<proteinExistence type="predicted"/>
<dbReference type="KEGG" id="dori:FH5T_15030"/>